<dbReference type="EC" id="4.2.1.75" evidence="2"/>
<dbReference type="Pfam" id="PF02602">
    <property type="entry name" value="HEM4"/>
    <property type="match status" value="1"/>
</dbReference>
<dbReference type="RefSeq" id="WP_120082851.1">
    <property type="nucleotide sequence ID" value="NZ_QMDW01000002.1"/>
</dbReference>
<dbReference type="NCBIfam" id="NF004587">
    <property type="entry name" value="PRK05928.2-5"/>
    <property type="match status" value="1"/>
</dbReference>
<dbReference type="Proteomes" id="UP000281564">
    <property type="component" value="Unassembled WGS sequence"/>
</dbReference>
<evidence type="ECO:0000313" key="3">
    <source>
        <dbReference type="Proteomes" id="UP000281564"/>
    </source>
</evidence>
<organism evidence="2 3">
    <name type="scientific">Halonotius pteroides</name>
    <dbReference type="NCBI Taxonomy" id="268735"/>
    <lineage>
        <taxon>Archaea</taxon>
        <taxon>Methanobacteriati</taxon>
        <taxon>Methanobacteriota</taxon>
        <taxon>Stenosarchaea group</taxon>
        <taxon>Halobacteria</taxon>
        <taxon>Halobacteriales</taxon>
        <taxon>Haloferacaceae</taxon>
        <taxon>Halonotius</taxon>
    </lineage>
</organism>
<reference evidence="2 3" key="1">
    <citation type="submission" date="2018-06" db="EMBL/GenBank/DDBJ databases">
        <title>Halonotius sp. F13-13 a new haloarchaeeon isolated from a solar saltern from Isla Cristina, Huelva, Spain.</title>
        <authorList>
            <person name="Duran-Viseras A."/>
            <person name="Sanchez-Porro C."/>
            <person name="Ventosa A."/>
        </authorList>
    </citation>
    <scope>NUCLEOTIDE SEQUENCE [LARGE SCALE GENOMIC DNA]</scope>
    <source>
        <strain evidence="2 3">CECT 7525</strain>
    </source>
</reference>
<dbReference type="GO" id="GO:0006780">
    <property type="term" value="P:uroporphyrinogen III biosynthetic process"/>
    <property type="evidence" value="ECO:0007669"/>
    <property type="project" value="InterPro"/>
</dbReference>
<dbReference type="OrthoDB" id="15395at2157"/>
<dbReference type="InterPro" id="IPR003754">
    <property type="entry name" value="4pyrrol_synth_uPrphyn_synth"/>
</dbReference>
<name>A0A3A6Q2I7_9EURY</name>
<keyword evidence="2" id="KW-0456">Lyase</keyword>
<dbReference type="AlphaFoldDB" id="A0A3A6Q2I7"/>
<protein>
    <submittedName>
        <fullName evidence="2">Uroporphyrinogen-III synthase</fullName>
        <ecNumber evidence="2">4.2.1.75</ecNumber>
    </submittedName>
</protein>
<gene>
    <name evidence="2" type="ORF">DP106_01560</name>
</gene>
<evidence type="ECO:0000259" key="1">
    <source>
        <dbReference type="Pfam" id="PF02602"/>
    </source>
</evidence>
<sequence>MSSEVRVAVFRPDDDRLTDAVELLDSLGATPIADPMLEVEPTDAVPQSDADYVVFTSKTGIELAAEAGWHPGDTTLVSIGSGTTAAAAGAGWTVDREPETYSSAGLVELLAEEVADSHVNVARSNHGSQVLLDGLADAGADVSETVLYRLVRPADAGDSTELAANGELAAVAFTSSLTVEHFLDAAADRGLRDTVINELDGAVVGAIGEPTRATAVDHGIDVDIVPEEATFDALATRVVEAAAPSYTE</sequence>
<dbReference type="SUPFAM" id="SSF69618">
    <property type="entry name" value="HemD-like"/>
    <property type="match status" value="1"/>
</dbReference>
<feature type="domain" description="Tetrapyrrole biosynthesis uroporphyrinogen III synthase" evidence="1">
    <location>
        <begin position="21"/>
        <end position="235"/>
    </location>
</feature>
<keyword evidence="3" id="KW-1185">Reference proteome</keyword>
<dbReference type="InterPro" id="IPR039793">
    <property type="entry name" value="UROS/Hem4"/>
</dbReference>
<dbReference type="GO" id="GO:0004852">
    <property type="term" value="F:uroporphyrinogen-III synthase activity"/>
    <property type="evidence" value="ECO:0007669"/>
    <property type="project" value="UniProtKB-EC"/>
</dbReference>
<dbReference type="PANTHER" id="PTHR40082:SF1">
    <property type="entry name" value="BLR5956 PROTEIN"/>
    <property type="match status" value="1"/>
</dbReference>
<proteinExistence type="predicted"/>
<comment type="caution">
    <text evidence="2">The sequence shown here is derived from an EMBL/GenBank/DDBJ whole genome shotgun (WGS) entry which is preliminary data.</text>
</comment>
<dbReference type="CDD" id="cd06578">
    <property type="entry name" value="HemD"/>
    <property type="match status" value="1"/>
</dbReference>
<dbReference type="InterPro" id="IPR036108">
    <property type="entry name" value="4pyrrol_syn_uPrphyn_synt_sf"/>
</dbReference>
<evidence type="ECO:0000313" key="2">
    <source>
        <dbReference type="EMBL" id="RJX51406.1"/>
    </source>
</evidence>
<dbReference type="EMBL" id="QMDW01000002">
    <property type="protein sequence ID" value="RJX51406.1"/>
    <property type="molecule type" value="Genomic_DNA"/>
</dbReference>
<dbReference type="PANTHER" id="PTHR40082">
    <property type="entry name" value="BLR5956 PROTEIN"/>
    <property type="match status" value="1"/>
</dbReference>
<dbReference type="Gene3D" id="3.40.50.10090">
    <property type="match status" value="2"/>
</dbReference>
<accession>A0A3A6Q2I7</accession>